<dbReference type="EMBL" id="CAJHNH020003096">
    <property type="protein sequence ID" value="CAG5128516.1"/>
    <property type="molecule type" value="Genomic_DNA"/>
</dbReference>
<feature type="domain" description="HD" evidence="2">
    <location>
        <begin position="48"/>
        <end position="201"/>
    </location>
</feature>
<name>A0A8S3ZMG6_9EUPU</name>
<dbReference type="Gene3D" id="1.10.3210.10">
    <property type="entry name" value="Hypothetical protein af1432"/>
    <property type="match status" value="1"/>
</dbReference>
<protein>
    <recommendedName>
        <fullName evidence="2">HD domain-containing protein</fullName>
    </recommendedName>
</protein>
<keyword evidence="4" id="KW-1185">Reference proteome</keyword>
<dbReference type="InterPro" id="IPR003607">
    <property type="entry name" value="HD/PDEase_dom"/>
</dbReference>
<dbReference type="PANTHER" id="PTHR11373:SF4">
    <property type="entry name" value="DEOXYNUCLEOSIDE TRIPHOSPHATE TRIPHOSPHOHYDROLASE SAMHD1"/>
    <property type="match status" value="1"/>
</dbReference>
<dbReference type="PANTHER" id="PTHR11373">
    <property type="entry name" value="DEOXYNUCLEOSIDE TRIPHOSPHATE TRIPHOSPHOHYDROLASE"/>
    <property type="match status" value="1"/>
</dbReference>
<comment type="caution">
    <text evidence="3">The sequence shown here is derived from an EMBL/GenBank/DDBJ whole genome shotgun (WGS) entry which is preliminary data.</text>
</comment>
<dbReference type="GO" id="GO:0005634">
    <property type="term" value="C:nucleus"/>
    <property type="evidence" value="ECO:0007669"/>
    <property type="project" value="TreeGrafter"/>
</dbReference>
<evidence type="ECO:0000259" key="2">
    <source>
        <dbReference type="PROSITE" id="PS51831"/>
    </source>
</evidence>
<evidence type="ECO:0000313" key="4">
    <source>
        <dbReference type="Proteomes" id="UP000678393"/>
    </source>
</evidence>
<comment type="similarity">
    <text evidence="1">Belongs to the SAMHD1 family.</text>
</comment>
<dbReference type="SMART" id="SM00471">
    <property type="entry name" value="HDc"/>
    <property type="match status" value="1"/>
</dbReference>
<evidence type="ECO:0000313" key="3">
    <source>
        <dbReference type="EMBL" id="CAG5128516.1"/>
    </source>
</evidence>
<dbReference type="SUPFAM" id="SSF109604">
    <property type="entry name" value="HD-domain/PDEase-like"/>
    <property type="match status" value="1"/>
</dbReference>
<feature type="non-terminal residue" evidence="3">
    <location>
        <position position="496"/>
    </location>
</feature>
<dbReference type="InterPro" id="IPR050135">
    <property type="entry name" value="dGTPase-like"/>
</dbReference>
<dbReference type="Pfam" id="PF01966">
    <property type="entry name" value="HD"/>
    <property type="match status" value="1"/>
</dbReference>
<dbReference type="CDD" id="cd00077">
    <property type="entry name" value="HDc"/>
    <property type="match status" value="1"/>
</dbReference>
<dbReference type="InterPro" id="IPR006674">
    <property type="entry name" value="HD_domain"/>
</dbReference>
<proteinExistence type="inferred from homology"/>
<dbReference type="GO" id="GO:0008832">
    <property type="term" value="F:dGTPase activity"/>
    <property type="evidence" value="ECO:0007669"/>
    <property type="project" value="TreeGrafter"/>
</dbReference>
<evidence type="ECO:0000256" key="1">
    <source>
        <dbReference type="ARBA" id="ARBA00005776"/>
    </source>
</evidence>
<sequence length="496" mass="57291">IFSDPVHGHILIHPICIVVIDTPEFQRLRDLKQLGMGYFVYPGAAHNRFEHCLGVCYLAGEFVKQLMDNQPELEITIEDRLCVELAALCHDIGHGPFSHVFDSKVIPSLEVELDEKWKHEYASRDIFDYIYKNNQKVEKTFGEYGLGPQDIEFIKELIAGPTSGRKQEEWSYKGRPKEKAFLYEIVANERNGIDVDKWDYIARDCHQLGIRNSFDHSRFMKFARVIKGDDGRKQICLRDKEVINLHSLFAARYLLHKTAYQHKVIGGLEIMVAQALVKAMGDLTFAKYFPSLKKCEKVPDIIKKKDWKGYILMTDSILYKIRDAYGDISENLKAAKQIVERIFNRDFYRCIGESEPCKPGVLIGKKIGDEKETKTEAEKRIKAEIIQEGGLPDADADFFYVQVVSFDFGMKEENPLEKISVYSKREPNKAKKIQQDEISTVLKHYVFKEEILRIYITKTDENKEKAILQAFDKWKKKNLVTQQEEAAGPSSRPDDD</sequence>
<dbReference type="AlphaFoldDB" id="A0A8S3ZMG6"/>
<gene>
    <name evidence="3" type="ORF">CUNI_LOCUS14074</name>
</gene>
<dbReference type="Proteomes" id="UP000678393">
    <property type="component" value="Unassembled WGS sequence"/>
</dbReference>
<dbReference type="Gene3D" id="3.30.70.2760">
    <property type="match status" value="1"/>
</dbReference>
<accession>A0A8S3ZMG6</accession>
<reference evidence="3" key="1">
    <citation type="submission" date="2021-04" db="EMBL/GenBank/DDBJ databases">
        <authorList>
            <consortium name="Molecular Ecology Group"/>
        </authorList>
    </citation>
    <scope>NUCLEOTIDE SEQUENCE</scope>
</reference>
<dbReference type="GO" id="GO:0006203">
    <property type="term" value="P:dGTP catabolic process"/>
    <property type="evidence" value="ECO:0007669"/>
    <property type="project" value="TreeGrafter"/>
</dbReference>
<dbReference type="PROSITE" id="PS51831">
    <property type="entry name" value="HD"/>
    <property type="match status" value="1"/>
</dbReference>
<organism evidence="3 4">
    <name type="scientific">Candidula unifasciata</name>
    <dbReference type="NCBI Taxonomy" id="100452"/>
    <lineage>
        <taxon>Eukaryota</taxon>
        <taxon>Metazoa</taxon>
        <taxon>Spiralia</taxon>
        <taxon>Lophotrochozoa</taxon>
        <taxon>Mollusca</taxon>
        <taxon>Gastropoda</taxon>
        <taxon>Heterobranchia</taxon>
        <taxon>Euthyneura</taxon>
        <taxon>Panpulmonata</taxon>
        <taxon>Eupulmonata</taxon>
        <taxon>Stylommatophora</taxon>
        <taxon>Helicina</taxon>
        <taxon>Helicoidea</taxon>
        <taxon>Geomitridae</taxon>
        <taxon>Candidula</taxon>
    </lineage>
</organism>
<dbReference type="OrthoDB" id="9991235at2759"/>